<dbReference type="Pfam" id="PF03417">
    <property type="entry name" value="AAT"/>
    <property type="match status" value="1"/>
</dbReference>
<dbReference type="EMBL" id="JACHGT010000017">
    <property type="protein sequence ID" value="MBB6038665.1"/>
    <property type="molecule type" value="Genomic_DNA"/>
</dbReference>
<proteinExistence type="predicted"/>
<keyword evidence="3" id="KW-1185">Reference proteome</keyword>
<sequence>MITEDRVLFEPADGDYLSVRELTVEGGDRQIGRDLAELARSAYGSRLARYADPLYGRARLAYLDRNWPRLGLRARGVADAFGLAEDGAGFDPTALGYDFPVSHGCSAVWFPPALTDVGRPLVGRNLDWYTLTFSEMAGREPDAGEHPSYSRVTVNRCRPDDGRATLQIGSHDLLNPMIDGVNDAGLFVCILVDSTGHGDPGASPAGGYDSGLSTNQVLGFVLDNAATVGEAKTALLGQHFFTPMAQGEHWLIADADGAATVFEIDQASHQYRFTDGRPDAPLVVTNHALHTYPTADMFPEVDANAEHNTFVRHRILTDAIAAHTGVWTGADITALLATVNCAFADNARAGVSHGWPERTLWTYLADPAERRLTTRFYRRDTGTVPGTNHVTTAYTDPIAIELKS</sequence>
<evidence type="ECO:0000259" key="1">
    <source>
        <dbReference type="Pfam" id="PF03417"/>
    </source>
</evidence>
<dbReference type="Gene3D" id="3.60.60.10">
    <property type="entry name" value="Penicillin V Acylase, Chain A"/>
    <property type="match status" value="1"/>
</dbReference>
<dbReference type="RefSeq" id="WP_184791443.1">
    <property type="nucleotide sequence ID" value="NZ_BONT01000069.1"/>
</dbReference>
<organism evidence="2 3">
    <name type="scientific">Phytomonospora endophytica</name>
    <dbReference type="NCBI Taxonomy" id="714109"/>
    <lineage>
        <taxon>Bacteria</taxon>
        <taxon>Bacillati</taxon>
        <taxon>Actinomycetota</taxon>
        <taxon>Actinomycetes</taxon>
        <taxon>Micromonosporales</taxon>
        <taxon>Micromonosporaceae</taxon>
        <taxon>Phytomonospora</taxon>
    </lineage>
</organism>
<name>A0A841FR44_9ACTN</name>
<evidence type="ECO:0000313" key="2">
    <source>
        <dbReference type="EMBL" id="MBB6038665.1"/>
    </source>
</evidence>
<dbReference type="NCBIfam" id="NF040521">
    <property type="entry name" value="C45_proenzyme"/>
    <property type="match status" value="1"/>
</dbReference>
<feature type="domain" description="Peptidase C45 hydrolase" evidence="1">
    <location>
        <begin position="177"/>
        <end position="376"/>
    </location>
</feature>
<gene>
    <name evidence="2" type="ORF">HNR73_006551</name>
</gene>
<evidence type="ECO:0000313" key="3">
    <source>
        <dbReference type="Proteomes" id="UP000548476"/>
    </source>
</evidence>
<dbReference type="InterPro" id="IPR005079">
    <property type="entry name" value="Peptidase_C45_hydrolase"/>
</dbReference>
<dbReference type="InterPro" id="IPR047794">
    <property type="entry name" value="C45_proenzyme-like"/>
</dbReference>
<comment type="caution">
    <text evidence="2">The sequence shown here is derived from an EMBL/GenBank/DDBJ whole genome shotgun (WGS) entry which is preliminary data.</text>
</comment>
<dbReference type="AlphaFoldDB" id="A0A841FR44"/>
<accession>A0A841FR44</accession>
<dbReference type="InterPro" id="IPR029055">
    <property type="entry name" value="Ntn_hydrolases_N"/>
</dbReference>
<dbReference type="Proteomes" id="UP000548476">
    <property type="component" value="Unassembled WGS sequence"/>
</dbReference>
<protein>
    <recommendedName>
        <fullName evidence="1">Peptidase C45 hydrolase domain-containing protein</fullName>
    </recommendedName>
</protein>
<dbReference type="SUPFAM" id="SSF56235">
    <property type="entry name" value="N-terminal nucleophile aminohydrolases (Ntn hydrolases)"/>
    <property type="match status" value="1"/>
</dbReference>
<reference evidence="2 3" key="1">
    <citation type="submission" date="2020-08" db="EMBL/GenBank/DDBJ databases">
        <title>Genomic Encyclopedia of Type Strains, Phase IV (KMG-IV): sequencing the most valuable type-strain genomes for metagenomic binning, comparative biology and taxonomic classification.</title>
        <authorList>
            <person name="Goeker M."/>
        </authorList>
    </citation>
    <scope>NUCLEOTIDE SEQUENCE [LARGE SCALE GENOMIC DNA]</scope>
    <source>
        <strain evidence="2 3">YIM 65646</strain>
    </source>
</reference>